<dbReference type="HAMAP" id="MF_00313">
    <property type="entry name" value="Glutaminase"/>
    <property type="match status" value="1"/>
</dbReference>
<dbReference type="AlphaFoldDB" id="A0A2N5XVC4"/>
<name>A0A2N5XVC4_9HYPH</name>
<evidence type="ECO:0000256" key="4">
    <source>
        <dbReference type="ARBA" id="ARBA00022801"/>
    </source>
</evidence>
<dbReference type="NCBIfam" id="TIGR03814">
    <property type="entry name" value="Gln_ase"/>
    <property type="match status" value="1"/>
</dbReference>
<organism evidence="7 8">
    <name type="scientific">Cohaesibacter celericrescens</name>
    <dbReference type="NCBI Taxonomy" id="2067669"/>
    <lineage>
        <taxon>Bacteria</taxon>
        <taxon>Pseudomonadati</taxon>
        <taxon>Pseudomonadota</taxon>
        <taxon>Alphaproteobacteria</taxon>
        <taxon>Hyphomicrobiales</taxon>
        <taxon>Cohaesibacteraceae</taxon>
    </lineage>
</organism>
<reference evidence="7 8" key="1">
    <citation type="submission" date="2018-01" db="EMBL/GenBank/DDBJ databases">
        <title>The draft genome sequence of Cohaesibacter sp. H1304.</title>
        <authorList>
            <person name="Wang N.-N."/>
            <person name="Du Z.-J."/>
        </authorList>
    </citation>
    <scope>NUCLEOTIDE SEQUENCE [LARGE SCALE GENOMIC DNA]</scope>
    <source>
        <strain evidence="7 8">H1304</strain>
    </source>
</reference>
<dbReference type="EMBL" id="PKUQ01000008">
    <property type="protein sequence ID" value="PLW78439.1"/>
    <property type="molecule type" value="Genomic_DNA"/>
</dbReference>
<evidence type="ECO:0000256" key="2">
    <source>
        <dbReference type="ARBA" id="ARBA00011881"/>
    </source>
</evidence>
<comment type="catalytic activity">
    <reaction evidence="5 6">
        <text>L-glutamine + H2O = L-glutamate + NH4(+)</text>
        <dbReference type="Rhea" id="RHEA:15889"/>
        <dbReference type="ChEBI" id="CHEBI:15377"/>
        <dbReference type="ChEBI" id="CHEBI:28938"/>
        <dbReference type="ChEBI" id="CHEBI:29985"/>
        <dbReference type="ChEBI" id="CHEBI:58359"/>
        <dbReference type="EC" id="3.5.1.2"/>
    </reaction>
</comment>
<evidence type="ECO:0000256" key="1">
    <source>
        <dbReference type="ARBA" id="ARBA00011076"/>
    </source>
</evidence>
<evidence type="ECO:0000256" key="5">
    <source>
        <dbReference type="ARBA" id="ARBA00049534"/>
    </source>
</evidence>
<gene>
    <name evidence="6" type="primary">glsA</name>
    <name evidence="7" type="ORF">C0081_04940</name>
</gene>
<feature type="binding site" evidence="6">
    <location>
        <position position="121"/>
    </location>
    <ligand>
        <name>substrate</name>
    </ligand>
</feature>
<dbReference type="NCBIfam" id="NF002133">
    <property type="entry name" value="PRK00971.1-2"/>
    <property type="match status" value="1"/>
</dbReference>
<dbReference type="FunFam" id="3.40.710.10:FF:000005">
    <property type="entry name" value="Glutaminase"/>
    <property type="match status" value="1"/>
</dbReference>
<dbReference type="EC" id="3.5.1.2" evidence="3 6"/>
<evidence type="ECO:0000256" key="6">
    <source>
        <dbReference type="HAMAP-Rule" id="MF_00313"/>
    </source>
</evidence>
<dbReference type="GO" id="GO:0004359">
    <property type="term" value="F:glutaminase activity"/>
    <property type="evidence" value="ECO:0007669"/>
    <property type="project" value="UniProtKB-UniRule"/>
</dbReference>
<keyword evidence="6" id="KW-0007">Acetylation</keyword>
<comment type="caution">
    <text evidence="7">The sequence shown here is derived from an EMBL/GenBank/DDBJ whole genome shotgun (WGS) entry which is preliminary data.</text>
</comment>
<evidence type="ECO:0000256" key="3">
    <source>
        <dbReference type="ARBA" id="ARBA00012918"/>
    </source>
</evidence>
<feature type="binding site" evidence="6">
    <location>
        <position position="246"/>
    </location>
    <ligand>
        <name>substrate</name>
    </ligand>
</feature>
<comment type="similarity">
    <text evidence="1 6">Belongs to the glutaminase family.</text>
</comment>
<keyword evidence="4 6" id="KW-0378">Hydrolase</keyword>
<dbReference type="PANTHER" id="PTHR12544:SF29">
    <property type="entry name" value="GLUTAMINASE"/>
    <property type="match status" value="1"/>
</dbReference>
<feature type="binding site" evidence="6">
    <location>
        <position position="264"/>
    </location>
    <ligand>
        <name>substrate</name>
    </ligand>
</feature>
<dbReference type="GO" id="GO:0006537">
    <property type="term" value="P:glutamate biosynthetic process"/>
    <property type="evidence" value="ECO:0007669"/>
    <property type="project" value="TreeGrafter"/>
</dbReference>
<dbReference type="SUPFAM" id="SSF56601">
    <property type="entry name" value="beta-lactamase/transpeptidase-like"/>
    <property type="match status" value="1"/>
</dbReference>
<dbReference type="InterPro" id="IPR015868">
    <property type="entry name" value="Glutaminase"/>
</dbReference>
<keyword evidence="8" id="KW-1185">Reference proteome</keyword>
<dbReference type="Proteomes" id="UP000234881">
    <property type="component" value="Unassembled WGS sequence"/>
</dbReference>
<evidence type="ECO:0000313" key="8">
    <source>
        <dbReference type="Proteomes" id="UP000234881"/>
    </source>
</evidence>
<feature type="binding site" evidence="6">
    <location>
        <position position="71"/>
    </location>
    <ligand>
        <name>substrate</name>
    </ligand>
</feature>
<dbReference type="OrthoDB" id="9788822at2"/>
<dbReference type="GO" id="GO:0006543">
    <property type="term" value="P:L-glutamine catabolic process"/>
    <property type="evidence" value="ECO:0007669"/>
    <property type="project" value="TreeGrafter"/>
</dbReference>
<accession>A0A2N5XVC4</accession>
<dbReference type="Gene3D" id="3.40.710.10">
    <property type="entry name" value="DD-peptidase/beta-lactamase superfamily"/>
    <property type="match status" value="1"/>
</dbReference>
<proteinExistence type="inferred from homology"/>
<feature type="binding site" evidence="6">
    <location>
        <position position="167"/>
    </location>
    <ligand>
        <name>substrate</name>
    </ligand>
</feature>
<dbReference type="InterPro" id="IPR012338">
    <property type="entry name" value="Beta-lactam/transpept-like"/>
</dbReference>
<protein>
    <recommendedName>
        <fullName evidence="3 6">Glutaminase</fullName>
        <ecNumber evidence="3 6">3.5.1.2</ecNumber>
    </recommendedName>
</protein>
<feature type="binding site" evidence="6">
    <location>
        <position position="198"/>
    </location>
    <ligand>
        <name>substrate</name>
    </ligand>
</feature>
<dbReference type="RefSeq" id="WP_101532690.1">
    <property type="nucleotide sequence ID" value="NZ_PKUQ01000008.1"/>
</dbReference>
<dbReference type="Pfam" id="PF04960">
    <property type="entry name" value="Glutaminase"/>
    <property type="match status" value="1"/>
</dbReference>
<evidence type="ECO:0000313" key="7">
    <source>
        <dbReference type="EMBL" id="PLW78439.1"/>
    </source>
</evidence>
<feature type="binding site" evidence="6">
    <location>
        <position position="174"/>
    </location>
    <ligand>
        <name>substrate</name>
    </ligand>
</feature>
<sequence>MSKDICTEYLEGLVRDAHALAAEDPELWGKPADYIPELAHIDPAQLAISVALADGRVLSAGDYKTGFSIQSISKVFTLSIALGRIGDSLWNRVAREPSGNPFDSILKLEQEKGKPRNPFINAGAIVTTDALLSGHAPKEALSEIIQFVRAAAEDDDIHINARVAQSEKTTGYRNLALAHYLRSYDNLVNEPDYTLGVYYHQCAIEMTTVQLAKAGRYLASLPDAPKLIAPAKVRSLNALMMTCGQYDGSGEFAFRVGLPSKSGVGGGLLIIAPRRGSIAIWSPGLNEKGNSKMGTYIAERMSRELDWGVF</sequence>
<dbReference type="PANTHER" id="PTHR12544">
    <property type="entry name" value="GLUTAMINASE"/>
    <property type="match status" value="1"/>
</dbReference>
<comment type="subunit">
    <text evidence="2 6">Homotetramer.</text>
</comment>